<dbReference type="RefSeq" id="WP_190422971.1">
    <property type="nucleotide sequence ID" value="NZ_JAMPKK010000048.1"/>
</dbReference>
<reference evidence="1 2" key="1">
    <citation type="submission" date="2022-04" db="EMBL/GenBank/DDBJ databases">
        <title>Positive selection, recombination, and allopatry shape intraspecific diversity of widespread and dominant cyanobacteria.</title>
        <authorList>
            <person name="Wei J."/>
            <person name="Shu W."/>
            <person name="Hu C."/>
        </authorList>
    </citation>
    <scope>NUCLEOTIDE SEQUENCE [LARGE SCALE GENOMIC DNA]</scope>
    <source>
        <strain evidence="1 2">GB2-A5</strain>
    </source>
</reference>
<evidence type="ECO:0000313" key="1">
    <source>
        <dbReference type="EMBL" id="MEP0866664.1"/>
    </source>
</evidence>
<organism evidence="1 2">
    <name type="scientific">Funiculus sociatus GB2-A5</name>
    <dbReference type="NCBI Taxonomy" id="2933946"/>
    <lineage>
        <taxon>Bacteria</taxon>
        <taxon>Bacillati</taxon>
        <taxon>Cyanobacteriota</taxon>
        <taxon>Cyanophyceae</taxon>
        <taxon>Coleofasciculales</taxon>
        <taxon>Coleofasciculaceae</taxon>
        <taxon>Funiculus</taxon>
    </lineage>
</organism>
<dbReference type="EMBL" id="JAMPKK010000048">
    <property type="protein sequence ID" value="MEP0866664.1"/>
    <property type="molecule type" value="Genomic_DNA"/>
</dbReference>
<evidence type="ECO:0000313" key="2">
    <source>
        <dbReference type="Proteomes" id="UP001442494"/>
    </source>
</evidence>
<sequence length="111" mass="12310">MGATPARGCVAFEVKTQQILKMIVGSLSRMGPTYNQLELTLINIAHKTIKASIAMPILSPAPNNIPRIEPTTVNSRNPENTKRRVRRLTLSWFGKINSLSVLKLLLRDEAS</sequence>
<gene>
    <name evidence="1" type="ORF">NDI37_19600</name>
</gene>
<protein>
    <submittedName>
        <fullName evidence="1">Uncharacterized protein</fullName>
    </submittedName>
</protein>
<comment type="caution">
    <text evidence="1">The sequence shown here is derived from an EMBL/GenBank/DDBJ whole genome shotgun (WGS) entry which is preliminary data.</text>
</comment>
<proteinExistence type="predicted"/>
<accession>A0ABV0JU69</accession>
<name>A0ABV0JU69_9CYAN</name>
<keyword evidence="2" id="KW-1185">Reference proteome</keyword>
<dbReference type="Proteomes" id="UP001442494">
    <property type="component" value="Unassembled WGS sequence"/>
</dbReference>